<dbReference type="PANTHER" id="PTHR11880">
    <property type="entry name" value="RIBOSOMAL PROTEIN S19P FAMILY MEMBER"/>
    <property type="match status" value="1"/>
</dbReference>
<keyword evidence="9" id="KW-0934">Plastid</keyword>
<feature type="transmembrane region" description="Helical" evidence="8">
    <location>
        <begin position="27"/>
        <end position="49"/>
    </location>
</feature>
<keyword evidence="8" id="KW-0812">Transmembrane</keyword>
<evidence type="ECO:0000256" key="6">
    <source>
        <dbReference type="ARBA" id="ARBA00035253"/>
    </source>
</evidence>
<comment type="similarity">
    <text evidence="1 7">Belongs to the universal ribosomal protein uS19 family.</text>
</comment>
<dbReference type="GO" id="GO:0003735">
    <property type="term" value="F:structural constituent of ribosome"/>
    <property type="evidence" value="ECO:0007669"/>
    <property type="project" value="InterPro"/>
</dbReference>
<gene>
    <name evidence="9" type="primary">rps19</name>
</gene>
<dbReference type="PIRSF" id="PIRSF002144">
    <property type="entry name" value="Ribosomal_S19"/>
    <property type="match status" value="1"/>
</dbReference>
<dbReference type="EMBL" id="AP014948">
    <property type="protein sequence ID" value="BAU62570.1"/>
    <property type="molecule type" value="Genomic_DNA"/>
</dbReference>
<evidence type="ECO:0000256" key="1">
    <source>
        <dbReference type="ARBA" id="ARBA00007345"/>
    </source>
</evidence>
<dbReference type="GeneID" id="27110089"/>
<evidence type="ECO:0000313" key="9">
    <source>
        <dbReference type="EMBL" id="BAU62570.1"/>
    </source>
</evidence>
<accession>A0A140JZP3</accession>
<dbReference type="PROSITE" id="PS00323">
    <property type="entry name" value="RIBOSOMAL_S19"/>
    <property type="match status" value="1"/>
</dbReference>
<keyword evidence="2" id="KW-0699">rRNA-binding</keyword>
<keyword evidence="5 7" id="KW-0687">Ribonucleoprotein</keyword>
<dbReference type="PRINTS" id="PR00975">
    <property type="entry name" value="RIBOSOMALS19"/>
</dbReference>
<name>A0A140JZP3_9EUKA</name>
<dbReference type="GO" id="GO:0006412">
    <property type="term" value="P:translation"/>
    <property type="evidence" value="ECO:0007669"/>
    <property type="project" value="InterPro"/>
</dbReference>
<evidence type="ECO:0000256" key="4">
    <source>
        <dbReference type="ARBA" id="ARBA00022980"/>
    </source>
</evidence>
<dbReference type="GO" id="GO:0000028">
    <property type="term" value="P:ribosomal small subunit assembly"/>
    <property type="evidence" value="ECO:0007669"/>
    <property type="project" value="TreeGrafter"/>
</dbReference>
<dbReference type="GO" id="GO:0019843">
    <property type="term" value="F:rRNA binding"/>
    <property type="evidence" value="ECO:0007669"/>
    <property type="project" value="UniProtKB-KW"/>
</dbReference>
<dbReference type="InterPro" id="IPR023575">
    <property type="entry name" value="Ribosomal_uS19_SF"/>
</dbReference>
<dbReference type="AlphaFoldDB" id="A0A140JZP3"/>
<reference evidence="9" key="1">
    <citation type="journal article" date="2016" name="J. Plant Res.">
        <title>Plastid genome sequences of Gymnochlora stellata, Lotharella vacuolata, and Partenskyella glossopodia reveal remarkable structural conservation among chlorarachniophyte species.</title>
        <authorList>
            <person name="Suzuki S."/>
            <person name="Hirakawa Y."/>
            <person name="Kofuji R."/>
            <person name="Sugita M."/>
            <person name="Ishida K."/>
        </authorList>
    </citation>
    <scope>NUCLEOTIDE SEQUENCE</scope>
    <source>
        <strain evidence="9">RCC365</strain>
    </source>
</reference>
<proteinExistence type="inferred from homology"/>
<protein>
    <recommendedName>
        <fullName evidence="6">Small ribosomal subunit protein uS19c</fullName>
    </recommendedName>
</protein>
<evidence type="ECO:0000256" key="5">
    <source>
        <dbReference type="ARBA" id="ARBA00023274"/>
    </source>
</evidence>
<dbReference type="FunFam" id="3.30.860.10:FF:000001">
    <property type="entry name" value="30S ribosomal protein S19"/>
    <property type="match status" value="1"/>
</dbReference>
<dbReference type="GO" id="GO:0005737">
    <property type="term" value="C:cytoplasm"/>
    <property type="evidence" value="ECO:0007669"/>
    <property type="project" value="UniProtKB-ARBA"/>
</dbReference>
<keyword evidence="4 7" id="KW-0689">Ribosomal protein</keyword>
<dbReference type="SUPFAM" id="SSF54570">
    <property type="entry name" value="Ribosomal protein S19"/>
    <property type="match status" value="1"/>
</dbReference>
<evidence type="ECO:0000256" key="3">
    <source>
        <dbReference type="ARBA" id="ARBA00022884"/>
    </source>
</evidence>
<evidence type="ECO:0000256" key="8">
    <source>
        <dbReference type="SAM" id="Phobius"/>
    </source>
</evidence>
<sequence>MSRSLKKIPFVSTKLLKKVKIFNRKKVIFTWSRASTIVPVMIGNVIAVYNGNRHIPLLVTDVMIGHKLGEFSSTRTFKNHKS</sequence>
<dbReference type="NCBIfam" id="TIGR01050">
    <property type="entry name" value="rpsS_bact"/>
    <property type="match status" value="1"/>
</dbReference>
<dbReference type="GO" id="GO:0015935">
    <property type="term" value="C:small ribosomal subunit"/>
    <property type="evidence" value="ECO:0007669"/>
    <property type="project" value="InterPro"/>
</dbReference>
<organism evidence="9">
    <name type="scientific">Partenskyella glossopodia</name>
    <dbReference type="NCBI Taxonomy" id="552666"/>
    <lineage>
        <taxon>Eukaryota</taxon>
        <taxon>Sar</taxon>
        <taxon>Rhizaria</taxon>
        <taxon>Cercozoa</taxon>
        <taxon>Chlorarachniophyceae</taxon>
        <taxon>Partenskyella</taxon>
    </lineage>
</organism>
<dbReference type="HAMAP" id="MF_00531">
    <property type="entry name" value="Ribosomal_uS19"/>
    <property type="match status" value="1"/>
</dbReference>
<dbReference type="InterPro" id="IPR005732">
    <property type="entry name" value="Ribosomal_uS19_bac-type"/>
</dbReference>
<evidence type="ECO:0000256" key="2">
    <source>
        <dbReference type="ARBA" id="ARBA00022730"/>
    </source>
</evidence>
<geneLocation type="plastid" evidence="9"/>
<dbReference type="Pfam" id="PF00203">
    <property type="entry name" value="Ribosomal_S19"/>
    <property type="match status" value="1"/>
</dbReference>
<dbReference type="PANTHER" id="PTHR11880:SF8">
    <property type="entry name" value="SMALL RIBOSOMAL SUBUNIT PROTEIN US19M"/>
    <property type="match status" value="1"/>
</dbReference>
<evidence type="ECO:0000256" key="7">
    <source>
        <dbReference type="RuleBase" id="RU003485"/>
    </source>
</evidence>
<dbReference type="Gene3D" id="3.30.860.10">
    <property type="entry name" value="30s Ribosomal Protein S19, Chain A"/>
    <property type="match status" value="1"/>
</dbReference>
<dbReference type="RefSeq" id="YP_009240436.1">
    <property type="nucleotide sequence ID" value="NC_029742.1"/>
</dbReference>
<dbReference type="InterPro" id="IPR020934">
    <property type="entry name" value="Ribosomal_uS19_CS"/>
</dbReference>
<keyword evidence="8" id="KW-0472">Membrane</keyword>
<keyword evidence="8" id="KW-1133">Transmembrane helix</keyword>
<keyword evidence="3" id="KW-0694">RNA-binding</keyword>
<dbReference type="InterPro" id="IPR002222">
    <property type="entry name" value="Ribosomal_uS19"/>
</dbReference>